<dbReference type="EMBL" id="CP074402">
    <property type="protein sequence ID" value="QVJ03444.1"/>
    <property type="molecule type" value="Genomic_DNA"/>
</dbReference>
<feature type="transmembrane region" description="Helical" evidence="1">
    <location>
        <begin position="44"/>
        <end position="65"/>
    </location>
</feature>
<evidence type="ECO:0000256" key="1">
    <source>
        <dbReference type="SAM" id="Phobius"/>
    </source>
</evidence>
<feature type="transmembrane region" description="Helical" evidence="1">
    <location>
        <begin position="71"/>
        <end position="92"/>
    </location>
</feature>
<organism evidence="2 3">
    <name type="scientific">Nocardiopsis eucommiae</name>
    <dbReference type="NCBI Taxonomy" id="2831970"/>
    <lineage>
        <taxon>Bacteria</taxon>
        <taxon>Bacillati</taxon>
        <taxon>Actinomycetota</taxon>
        <taxon>Actinomycetes</taxon>
        <taxon>Streptosporangiales</taxon>
        <taxon>Nocardiopsidaceae</taxon>
        <taxon>Nocardiopsis</taxon>
    </lineage>
</organism>
<reference evidence="2" key="1">
    <citation type="submission" date="2021-05" db="EMBL/GenBank/DDBJ databases">
        <authorList>
            <person name="Kaiqin L."/>
            <person name="Jian G."/>
        </authorList>
    </citation>
    <scope>NUCLEOTIDE SEQUENCE</scope>
    <source>
        <strain evidence="2">HDS5</strain>
    </source>
</reference>
<keyword evidence="3" id="KW-1185">Reference proteome</keyword>
<dbReference type="KEGG" id="nec:KGD82_07795"/>
<proteinExistence type="predicted"/>
<dbReference type="AlphaFoldDB" id="A0A975LCG8"/>
<feature type="transmembrane region" description="Helical" evidence="1">
    <location>
        <begin position="104"/>
        <end position="124"/>
    </location>
</feature>
<name>A0A975LCG8_9ACTN</name>
<sequence length="125" mass="13163">MNDTLVALVVWAVLTLFAASLTWEMVRSARTGEGARAFPDRGGVVRRSAGVVLLTAYILLAVGWLHLPAALWWVNAALAATALGAGAARWRTLPWSAAEGGARARWIGAVFTVGLTVALVLLLAL</sequence>
<dbReference type="RefSeq" id="WP_431867740.1">
    <property type="nucleotide sequence ID" value="NZ_CBDRIY010000001.1"/>
</dbReference>
<protein>
    <submittedName>
        <fullName evidence="2">Uncharacterized protein</fullName>
    </submittedName>
</protein>
<evidence type="ECO:0000313" key="3">
    <source>
        <dbReference type="Proteomes" id="UP000682416"/>
    </source>
</evidence>
<keyword evidence="1" id="KW-1133">Transmembrane helix</keyword>
<evidence type="ECO:0000313" key="2">
    <source>
        <dbReference type="EMBL" id="QVJ03444.1"/>
    </source>
</evidence>
<accession>A0A975LCG8</accession>
<feature type="transmembrane region" description="Helical" evidence="1">
    <location>
        <begin position="6"/>
        <end position="23"/>
    </location>
</feature>
<dbReference type="Proteomes" id="UP000682416">
    <property type="component" value="Chromosome"/>
</dbReference>
<keyword evidence="1" id="KW-0812">Transmembrane</keyword>
<gene>
    <name evidence="2" type="ORF">KGD82_07795</name>
</gene>
<keyword evidence="1" id="KW-0472">Membrane</keyword>